<evidence type="ECO:0000313" key="2">
    <source>
        <dbReference type="Proteomes" id="UP001060085"/>
    </source>
</evidence>
<keyword evidence="2" id="KW-1185">Reference proteome</keyword>
<dbReference type="EMBL" id="CM044707">
    <property type="protein sequence ID" value="KAI5655277.1"/>
    <property type="molecule type" value="Genomic_DNA"/>
</dbReference>
<gene>
    <name evidence="1" type="ORF">M9H77_32464</name>
</gene>
<evidence type="ECO:0000313" key="1">
    <source>
        <dbReference type="EMBL" id="KAI5655277.1"/>
    </source>
</evidence>
<sequence length="515" mass="57576">MSDGNKPAFLNDQLSKRTSIFGLRLWVVLGICVGAAIVLFLFIISLWFTSRRHKKSSVVVAQKNPTIPNVSKEIQEIRVDPSRTRPDPDTKLLLLPAPVPDPLPEPDHLEEENSNGHQRIHIEIGKGHRIAYPERVVPANNGSGHGSGDAKSGDQVGIAVPEVSHLGWGHWYTLRELELSTNGFADENVIGEGGYGIVYSGVLEDNTNVAVKNLLNNRGQAEREFKVEVEAIGRVRHKNLVRLLGYCAEGAHRMLVYEYVDNGNLEQWLHGDVGPSSPLTWEIRMNIVLGTAKGLTYLHEGLEPKVVHRDIKSSNILLDKQWNPKVSDFGLAKLLGSERSYITTRVMGTFGYVAPEYASTGMLNERSDVYSFGILLMEIITGRNPVDYSRPPGEVNLVDWLKQMVSNRNSEGVLDPKLPEKPSSRALKRALLVALRCVDPNAQKRPKMGHVIHMLEADDFPFRDERRTGARSNREGFKERIMERRVTESGDSSGYESSVQTNRSLLKKQETDEEP</sequence>
<proteinExistence type="predicted"/>
<accession>A0ACC0A5P7</accession>
<name>A0ACC0A5P7_CATRO</name>
<dbReference type="Proteomes" id="UP001060085">
    <property type="component" value="Linkage Group LG07"/>
</dbReference>
<protein>
    <submittedName>
        <fullName evidence="1">Uncharacterized protein</fullName>
    </submittedName>
</protein>
<organism evidence="1 2">
    <name type="scientific">Catharanthus roseus</name>
    <name type="common">Madagascar periwinkle</name>
    <name type="synonym">Vinca rosea</name>
    <dbReference type="NCBI Taxonomy" id="4058"/>
    <lineage>
        <taxon>Eukaryota</taxon>
        <taxon>Viridiplantae</taxon>
        <taxon>Streptophyta</taxon>
        <taxon>Embryophyta</taxon>
        <taxon>Tracheophyta</taxon>
        <taxon>Spermatophyta</taxon>
        <taxon>Magnoliopsida</taxon>
        <taxon>eudicotyledons</taxon>
        <taxon>Gunneridae</taxon>
        <taxon>Pentapetalae</taxon>
        <taxon>asterids</taxon>
        <taxon>lamiids</taxon>
        <taxon>Gentianales</taxon>
        <taxon>Apocynaceae</taxon>
        <taxon>Rauvolfioideae</taxon>
        <taxon>Vinceae</taxon>
        <taxon>Catharanthinae</taxon>
        <taxon>Catharanthus</taxon>
    </lineage>
</organism>
<comment type="caution">
    <text evidence="1">The sequence shown here is derived from an EMBL/GenBank/DDBJ whole genome shotgun (WGS) entry which is preliminary data.</text>
</comment>
<reference evidence="2" key="1">
    <citation type="journal article" date="2023" name="Nat. Plants">
        <title>Single-cell RNA sequencing provides a high-resolution roadmap for understanding the multicellular compartmentation of specialized metabolism.</title>
        <authorList>
            <person name="Sun S."/>
            <person name="Shen X."/>
            <person name="Li Y."/>
            <person name="Li Y."/>
            <person name="Wang S."/>
            <person name="Li R."/>
            <person name="Zhang H."/>
            <person name="Shen G."/>
            <person name="Guo B."/>
            <person name="Wei J."/>
            <person name="Xu J."/>
            <person name="St-Pierre B."/>
            <person name="Chen S."/>
            <person name="Sun C."/>
        </authorList>
    </citation>
    <scope>NUCLEOTIDE SEQUENCE [LARGE SCALE GENOMIC DNA]</scope>
</reference>